<name>A0A3S5FBS4_9PLAT</name>
<feature type="transmembrane region" description="Helical" evidence="1">
    <location>
        <begin position="56"/>
        <end position="77"/>
    </location>
</feature>
<organism evidence="2 3">
    <name type="scientific">Protopolystoma xenopodis</name>
    <dbReference type="NCBI Taxonomy" id="117903"/>
    <lineage>
        <taxon>Eukaryota</taxon>
        <taxon>Metazoa</taxon>
        <taxon>Spiralia</taxon>
        <taxon>Lophotrochozoa</taxon>
        <taxon>Platyhelminthes</taxon>
        <taxon>Monogenea</taxon>
        <taxon>Polyopisthocotylea</taxon>
        <taxon>Polystomatidea</taxon>
        <taxon>Polystomatidae</taxon>
        <taxon>Protopolystoma</taxon>
    </lineage>
</organism>
<proteinExistence type="predicted"/>
<evidence type="ECO:0000313" key="3">
    <source>
        <dbReference type="Proteomes" id="UP000784294"/>
    </source>
</evidence>
<keyword evidence="1" id="KW-1133">Transmembrane helix</keyword>
<dbReference type="Proteomes" id="UP000784294">
    <property type="component" value="Unassembled WGS sequence"/>
</dbReference>
<evidence type="ECO:0000256" key="1">
    <source>
        <dbReference type="SAM" id="Phobius"/>
    </source>
</evidence>
<dbReference type="EMBL" id="CAAALY010002933">
    <property type="protein sequence ID" value="VEL08006.1"/>
    <property type="molecule type" value="Genomic_DNA"/>
</dbReference>
<keyword evidence="1" id="KW-0812">Transmembrane</keyword>
<reference evidence="2" key="1">
    <citation type="submission" date="2018-11" db="EMBL/GenBank/DDBJ databases">
        <authorList>
            <consortium name="Pathogen Informatics"/>
        </authorList>
    </citation>
    <scope>NUCLEOTIDE SEQUENCE</scope>
</reference>
<evidence type="ECO:0000313" key="2">
    <source>
        <dbReference type="EMBL" id="VEL08006.1"/>
    </source>
</evidence>
<dbReference type="AlphaFoldDB" id="A0A3S5FBS4"/>
<keyword evidence="1" id="KW-0472">Membrane</keyword>
<keyword evidence="3" id="KW-1185">Reference proteome</keyword>
<accession>A0A3S5FBS4</accession>
<sequence>MSQSYEYTPEVFHFFLHLALPETQQTAHLVYSLTPACTGDSFAMHLCPDLPDDNSIGLSMIATITAGFTLGGLHILLRVAMITENVTFPYAYVHRGQNLGMLTNSGLQYKNAQTSRTSPEANWCSFGRV</sequence>
<protein>
    <submittedName>
        <fullName evidence="2">Uncharacterized protein</fullName>
    </submittedName>
</protein>
<comment type="caution">
    <text evidence="2">The sequence shown here is derived from an EMBL/GenBank/DDBJ whole genome shotgun (WGS) entry which is preliminary data.</text>
</comment>
<gene>
    <name evidence="2" type="ORF">PXEA_LOCUS1446</name>
</gene>